<reference evidence="1" key="1">
    <citation type="submission" date="2021-08" db="EMBL/GenBank/DDBJ databases">
        <title>Novel anaerobic bacterium isolated from sea squirt in East Sea, Republic of Korea.</title>
        <authorList>
            <person name="Nguyen T.H."/>
            <person name="Li Z."/>
            <person name="Lee Y.-J."/>
            <person name="Ko J."/>
            <person name="Kim S.-G."/>
        </authorList>
    </citation>
    <scope>NUCLEOTIDE SEQUENCE</scope>
    <source>
        <strain evidence="1">KCTC 25031</strain>
    </source>
</reference>
<proteinExistence type="predicted"/>
<name>A0AC61NGN9_9BACT</name>
<sequence length="199" mass="23293">MVDDKKNWNSLCSGSMNGLEVLFKRYYDDLFNYGLKISMDSNLVDDVIQDLFVYLWEKHESLSNVEKVKSYLFIAFKRRLIKSLAMSQCICDEEVVEKYGFSLSMEDMLMDEEHDNEKMMHIKKALLTLGDKQKEAIFLKFHVGLSIAEMADQLDMNSQSVKNLLHRAYKKMRHVVSKDLILFFINLIYFGKTKSKTPT</sequence>
<dbReference type="EMBL" id="CP081303">
    <property type="protein sequence ID" value="QZE14766.1"/>
    <property type="molecule type" value="Genomic_DNA"/>
</dbReference>
<organism evidence="1 2">
    <name type="scientific">Halosquirtibacter laminarini</name>
    <dbReference type="NCBI Taxonomy" id="3374600"/>
    <lineage>
        <taxon>Bacteria</taxon>
        <taxon>Pseudomonadati</taxon>
        <taxon>Bacteroidota</taxon>
        <taxon>Bacteroidia</taxon>
        <taxon>Marinilabiliales</taxon>
        <taxon>Prolixibacteraceae</taxon>
        <taxon>Halosquirtibacter</taxon>
    </lineage>
</organism>
<evidence type="ECO:0000313" key="2">
    <source>
        <dbReference type="Proteomes" id="UP000826212"/>
    </source>
</evidence>
<evidence type="ECO:0000313" key="1">
    <source>
        <dbReference type="EMBL" id="QZE14766.1"/>
    </source>
</evidence>
<accession>A0AC61NGN9</accession>
<protein>
    <submittedName>
        <fullName evidence="1">Sigma-70 family RNA polymerase sigma factor</fullName>
    </submittedName>
</protein>
<keyword evidence="2" id="KW-1185">Reference proteome</keyword>
<gene>
    <name evidence="1" type="ORF">K4L44_02590</name>
</gene>
<dbReference type="Proteomes" id="UP000826212">
    <property type="component" value="Chromosome"/>
</dbReference>